<keyword evidence="5" id="KW-1185">Reference proteome</keyword>
<name>E6SD65_INTC7</name>
<dbReference type="EMBL" id="CP002343">
    <property type="protein sequence ID" value="ADU49683.1"/>
    <property type="molecule type" value="Genomic_DNA"/>
</dbReference>
<gene>
    <name evidence="4" type="ordered locus">Intca_3199</name>
</gene>
<evidence type="ECO:0000313" key="4">
    <source>
        <dbReference type="EMBL" id="ADU49683.1"/>
    </source>
</evidence>
<dbReference type="Pfam" id="PF03713">
    <property type="entry name" value="DUF305"/>
    <property type="match status" value="1"/>
</dbReference>
<dbReference type="PROSITE" id="PS51257">
    <property type="entry name" value="PROKAR_LIPOPROTEIN"/>
    <property type="match status" value="1"/>
</dbReference>
<dbReference type="PANTHER" id="PTHR36933">
    <property type="entry name" value="SLL0788 PROTEIN"/>
    <property type="match status" value="1"/>
</dbReference>
<reference evidence="4 5" key="1">
    <citation type="journal article" date="2010" name="Stand. Genomic Sci.">
        <title>Complete genome sequence of Intrasporangium calvum type strain (7 KIP).</title>
        <authorList>
            <person name="Del Rio T.G."/>
            <person name="Chertkov O."/>
            <person name="Yasawong M."/>
            <person name="Lucas S."/>
            <person name="Deshpande S."/>
            <person name="Cheng J.F."/>
            <person name="Detter C."/>
            <person name="Tapia R."/>
            <person name="Han C."/>
            <person name="Goodwin L."/>
            <person name="Pitluck S."/>
            <person name="Liolios K."/>
            <person name="Ivanova N."/>
            <person name="Mavromatis K."/>
            <person name="Pati A."/>
            <person name="Chen A."/>
            <person name="Palaniappan K."/>
            <person name="Land M."/>
            <person name="Hauser L."/>
            <person name="Chang Y.J."/>
            <person name="Jeffries C.D."/>
            <person name="Rohde M."/>
            <person name="Pukall R."/>
            <person name="Sikorski J."/>
            <person name="Goker M."/>
            <person name="Woyke T."/>
            <person name="Bristow J."/>
            <person name="Eisen J.A."/>
            <person name="Markowitz V."/>
            <person name="Hugenholtz P."/>
            <person name="Kyrpides N.C."/>
            <person name="Klenk H.P."/>
            <person name="Lapidus A."/>
        </authorList>
    </citation>
    <scope>NUCLEOTIDE SEQUENCE [LARGE SCALE GENOMIC DNA]</scope>
    <source>
        <strain evidence="5">ATCC 23552 / DSM 43043 / JCM 3097 / NBRC 12989 / 7 KIP</strain>
    </source>
</reference>
<dbReference type="eggNOG" id="COG3544">
    <property type="taxonomic scope" value="Bacteria"/>
</dbReference>
<dbReference type="STRING" id="710696.Intca_3199"/>
<sequence>MSPLRRAARPVAALSLALVLAACGSSDGSGAGTHQGDSSSSSSSVSAARSGDIMFAQMMIPHHEQAVEMAEVALAKDGVSEQVKALATNIKGAQGPEIQTMTAWLKQWNASPLASGNTDHGGGHGTGMMSEQDMGSLSAAEGAEFDRQWLTMMIEHHEGAIEMADNVLATTSDAQVKALAEAIISGQEAEITTMKGLLS</sequence>
<dbReference type="Gene3D" id="1.20.1260.10">
    <property type="match status" value="1"/>
</dbReference>
<dbReference type="InterPro" id="IPR012347">
    <property type="entry name" value="Ferritin-like"/>
</dbReference>
<dbReference type="AlphaFoldDB" id="E6SD65"/>
<feature type="chain" id="PRO_5003208987" description="DUF305 domain-containing protein" evidence="2">
    <location>
        <begin position="32"/>
        <end position="199"/>
    </location>
</feature>
<evidence type="ECO:0000256" key="1">
    <source>
        <dbReference type="SAM" id="MobiDB-lite"/>
    </source>
</evidence>
<organism evidence="4 5">
    <name type="scientific">Intrasporangium calvum (strain ATCC 23552 / DSM 43043 / JCM 3097 / NBRC 12989 / NCIMB 10167 / NRRL B-3866 / 7 KIP)</name>
    <dbReference type="NCBI Taxonomy" id="710696"/>
    <lineage>
        <taxon>Bacteria</taxon>
        <taxon>Bacillati</taxon>
        <taxon>Actinomycetota</taxon>
        <taxon>Actinomycetes</taxon>
        <taxon>Micrococcales</taxon>
        <taxon>Intrasporangiaceae</taxon>
        <taxon>Intrasporangium</taxon>
    </lineage>
</organism>
<feature type="signal peptide" evidence="2">
    <location>
        <begin position="1"/>
        <end position="31"/>
    </location>
</feature>
<feature type="region of interest" description="Disordered" evidence="1">
    <location>
        <begin position="115"/>
        <end position="138"/>
    </location>
</feature>
<dbReference type="PANTHER" id="PTHR36933:SF1">
    <property type="entry name" value="SLL0788 PROTEIN"/>
    <property type="match status" value="1"/>
</dbReference>
<evidence type="ECO:0000313" key="5">
    <source>
        <dbReference type="Proteomes" id="UP000008914"/>
    </source>
</evidence>
<accession>E6SD65</accession>
<keyword evidence="2" id="KW-0732">Signal</keyword>
<dbReference type="HOGENOM" id="CLU_074343_1_1_11"/>
<evidence type="ECO:0000256" key="2">
    <source>
        <dbReference type="SAM" id="SignalP"/>
    </source>
</evidence>
<dbReference type="RefSeq" id="WP_013493995.1">
    <property type="nucleotide sequence ID" value="NC_014830.1"/>
</dbReference>
<feature type="domain" description="DUF305" evidence="3">
    <location>
        <begin position="52"/>
        <end position="198"/>
    </location>
</feature>
<dbReference type="OrthoDB" id="26872at2"/>
<evidence type="ECO:0000259" key="3">
    <source>
        <dbReference type="Pfam" id="PF03713"/>
    </source>
</evidence>
<dbReference type="KEGG" id="ica:Intca_3199"/>
<protein>
    <recommendedName>
        <fullName evidence="3">DUF305 domain-containing protein</fullName>
    </recommendedName>
</protein>
<dbReference type="Proteomes" id="UP000008914">
    <property type="component" value="Chromosome"/>
</dbReference>
<proteinExistence type="predicted"/>
<dbReference type="InterPro" id="IPR005183">
    <property type="entry name" value="DUF305_CopM-like"/>
</dbReference>